<dbReference type="EMBL" id="BMEY01000029">
    <property type="protein sequence ID" value="GGA91483.1"/>
    <property type="molecule type" value="Genomic_DNA"/>
</dbReference>
<dbReference type="RefSeq" id="WP_188386209.1">
    <property type="nucleotide sequence ID" value="NZ_BMEY01000029.1"/>
</dbReference>
<sequence length="169" mass="20547">MGIPSNEVRKAYKEVEKKLLNKESVDVGDNIGYLIHFIKKRQSDFFRHLNPKQLEDELQPILNYESDDEYFYPHLEADSCIKDSYLAVEDYDTYWDLMYQRRMDNFSNKLQKIVMFDDIYSVYKKCRNPIIWWKRGAKKCRNPIIWWKRGAWGRFSRLFVIILYILILP</sequence>
<evidence type="ECO:0000313" key="1">
    <source>
        <dbReference type="EMBL" id="GGA91483.1"/>
    </source>
</evidence>
<comment type="caution">
    <text evidence="1">The sequence shown here is derived from an EMBL/GenBank/DDBJ whole genome shotgun (WGS) entry which is preliminary data.</text>
</comment>
<proteinExistence type="predicted"/>
<keyword evidence="2" id="KW-1185">Reference proteome</keyword>
<gene>
    <name evidence="1" type="ORF">GCM10008025_37520</name>
</gene>
<evidence type="ECO:0000313" key="2">
    <source>
        <dbReference type="Proteomes" id="UP000613512"/>
    </source>
</evidence>
<reference evidence="1" key="1">
    <citation type="journal article" date="2014" name="Int. J. Syst. Evol. Microbiol.">
        <title>Complete genome sequence of Corynebacterium casei LMG S-19264T (=DSM 44701T), isolated from a smear-ripened cheese.</title>
        <authorList>
            <consortium name="US DOE Joint Genome Institute (JGI-PGF)"/>
            <person name="Walter F."/>
            <person name="Albersmeier A."/>
            <person name="Kalinowski J."/>
            <person name="Ruckert C."/>
        </authorList>
    </citation>
    <scope>NUCLEOTIDE SEQUENCE</scope>
    <source>
        <strain evidence="1">CGMCC 1.12408</strain>
    </source>
</reference>
<organism evidence="1 2">
    <name type="scientific">Ornithinibacillus halotolerans</name>
    <dbReference type="NCBI Taxonomy" id="1274357"/>
    <lineage>
        <taxon>Bacteria</taxon>
        <taxon>Bacillati</taxon>
        <taxon>Bacillota</taxon>
        <taxon>Bacilli</taxon>
        <taxon>Bacillales</taxon>
        <taxon>Bacillaceae</taxon>
        <taxon>Ornithinibacillus</taxon>
    </lineage>
</organism>
<dbReference type="Proteomes" id="UP000613512">
    <property type="component" value="Unassembled WGS sequence"/>
</dbReference>
<accession>A0A916WEY7</accession>
<protein>
    <submittedName>
        <fullName evidence="1">Uncharacterized protein</fullName>
    </submittedName>
</protein>
<reference evidence="1" key="2">
    <citation type="submission" date="2020-09" db="EMBL/GenBank/DDBJ databases">
        <authorList>
            <person name="Sun Q."/>
            <person name="Zhou Y."/>
        </authorList>
    </citation>
    <scope>NUCLEOTIDE SEQUENCE</scope>
    <source>
        <strain evidence="1">CGMCC 1.12408</strain>
    </source>
</reference>
<name>A0A916WEY7_9BACI</name>
<dbReference type="AlphaFoldDB" id="A0A916WEY7"/>